<sequence>MFEFSHSFYRFPEEVNTRLDVLYNDAIYDDVYAEMDSSPFNFIPLSKGVDFLKDSRNPLLTPDEEFYYAEIGNVDIVKGKLGAVKMLGSEATSSRTRRVMYKDNILVSTTRPTRKAIAKVPSSLDGEICSTGFAVLRSIPEILPDFLLFSLRSDVSKKQFERYCTGAGYPAINQEKDLPKVLIPLLDKNEQELILSQVKRIQYHALRYEVLAKRVFEKTKTYFKEEINIPYDYENEKNYFHKSGFEKEKLSFHVFPENMDNRLNYLTYNPRLSVIDQLKTEYSTIKLSDILTEPIKRGNQPLYDETGSRKVIKTVDVSDEGINLEQCLSVEDDFFERSRENYVVKGDILITSTGIGSIGKISIYNHDEPVLCDGHISIIRISDEYSASFVCHFLRSHYGQVQIESLFTGSSGQIELQPSDIGGIILPDSSDLGIPLSKQVEIAERMDDKLGLYFINRKQAEKKWIEADQRFEEYILGKIPLPY</sequence>
<keyword evidence="1" id="KW-0680">Restriction system</keyword>
<dbReference type="RefSeq" id="WP_189778946.1">
    <property type="nucleotide sequence ID" value="NZ_JACWEZ010000012.1"/>
</dbReference>
<accession>A0ABR7VRQ3</accession>
<dbReference type="PANTHER" id="PTHR30408">
    <property type="entry name" value="TYPE-1 RESTRICTION ENZYME ECOKI SPECIFICITY PROTEIN"/>
    <property type="match status" value="1"/>
</dbReference>
<dbReference type="PANTHER" id="PTHR30408:SF12">
    <property type="entry name" value="TYPE I RESTRICTION ENZYME MJAVIII SPECIFICITY SUBUNIT"/>
    <property type="match status" value="1"/>
</dbReference>
<dbReference type="InterPro" id="IPR052021">
    <property type="entry name" value="Type-I_RS_S_subunit"/>
</dbReference>
<keyword evidence="4" id="KW-1185">Reference proteome</keyword>
<dbReference type="Proteomes" id="UP000621631">
    <property type="component" value="Unassembled WGS sequence"/>
</dbReference>
<name>A0ABR7VRQ3_VIRHA</name>
<evidence type="ECO:0000313" key="3">
    <source>
        <dbReference type="EMBL" id="MBD1224031.1"/>
    </source>
</evidence>
<reference evidence="3 4" key="1">
    <citation type="submission" date="2020-09" db="EMBL/GenBank/DDBJ databases">
        <title>Draft Genome Sequences of Oil-Oxidizing Bacteria Halomonas titanicae, Marinobacter lutaoensis, and Virgibacillus halodenitrificans Isolated from Highly Saline Environments.</title>
        <authorList>
            <person name="Grouzdev D.S."/>
            <person name="Sokolova D.S."/>
            <person name="Semenova E.M."/>
            <person name="Borzenkov I.A."/>
            <person name="Bidzhieva S.K."/>
            <person name="Poltaraus A.B."/>
            <person name="Nazina T.N."/>
        </authorList>
    </citation>
    <scope>NUCLEOTIDE SEQUENCE [LARGE SCALE GENOMIC DNA]</scope>
    <source>
        <strain evidence="3 4">VKM B-3472D</strain>
    </source>
</reference>
<dbReference type="CDD" id="cd16961">
    <property type="entry name" value="RMtype1_S_TRD-CR_like"/>
    <property type="match status" value="1"/>
</dbReference>
<protein>
    <recommendedName>
        <fullName evidence="5">Restriction endonuclease subunit S</fullName>
    </recommendedName>
</protein>
<evidence type="ECO:0008006" key="5">
    <source>
        <dbReference type="Google" id="ProtNLM"/>
    </source>
</evidence>
<evidence type="ECO:0000256" key="2">
    <source>
        <dbReference type="ARBA" id="ARBA00023125"/>
    </source>
</evidence>
<dbReference type="InterPro" id="IPR044946">
    <property type="entry name" value="Restrct_endonuc_typeI_TRD_sf"/>
</dbReference>
<dbReference type="SUPFAM" id="SSF116734">
    <property type="entry name" value="DNA methylase specificity domain"/>
    <property type="match status" value="2"/>
</dbReference>
<dbReference type="EMBL" id="JACWEZ010000012">
    <property type="protein sequence ID" value="MBD1224031.1"/>
    <property type="molecule type" value="Genomic_DNA"/>
</dbReference>
<evidence type="ECO:0000256" key="1">
    <source>
        <dbReference type="ARBA" id="ARBA00022747"/>
    </source>
</evidence>
<keyword evidence="2" id="KW-0238">DNA-binding</keyword>
<dbReference type="Gene3D" id="3.90.220.20">
    <property type="entry name" value="DNA methylase specificity domains"/>
    <property type="match status" value="2"/>
</dbReference>
<comment type="caution">
    <text evidence="3">The sequence shown here is derived from an EMBL/GenBank/DDBJ whole genome shotgun (WGS) entry which is preliminary data.</text>
</comment>
<proteinExistence type="predicted"/>
<organism evidence="3 4">
    <name type="scientific">Virgibacillus halodenitrificans</name>
    <name type="common">Bacillus halodenitrificans</name>
    <dbReference type="NCBI Taxonomy" id="1482"/>
    <lineage>
        <taxon>Bacteria</taxon>
        <taxon>Bacillati</taxon>
        <taxon>Bacillota</taxon>
        <taxon>Bacilli</taxon>
        <taxon>Bacillales</taxon>
        <taxon>Bacillaceae</taxon>
        <taxon>Virgibacillus</taxon>
    </lineage>
</organism>
<evidence type="ECO:0000313" key="4">
    <source>
        <dbReference type="Proteomes" id="UP000621631"/>
    </source>
</evidence>
<gene>
    <name evidence="3" type="ORF">IC602_15595</name>
</gene>